<sequence length="200" mass="23002">MTITSYDWQNEATMLIQAMEKVPGVWLVEKHHSNHSESIYLTFAVEMMVNTIRLAFHPAWYGKVDTIVFSQFSSRQARIRAMKQCLPRPHHGIEITYQKMVLLAFVAKANVGQGELLQIADEIRWQKALVPVTVTQTIHRLIAAGILWINPKDQRILLTQIGQAILAHYDDFAETDYKNPVWDENPQIMTTAELFVQLLT</sequence>
<dbReference type="RefSeq" id="WP_180870688.1">
    <property type="nucleotide sequence ID" value="NZ_JACJJQ010000004.1"/>
</dbReference>
<evidence type="ECO:0000313" key="2">
    <source>
        <dbReference type="Proteomes" id="UP000776629"/>
    </source>
</evidence>
<proteinExistence type="predicted"/>
<protein>
    <recommendedName>
        <fullName evidence="3">MarR family transcriptional regulator</fullName>
    </recommendedName>
</protein>
<name>A0ABS2ELR1_9LACO</name>
<comment type="caution">
    <text evidence="1">The sequence shown here is derived from an EMBL/GenBank/DDBJ whole genome shotgun (WGS) entry which is preliminary data.</text>
</comment>
<evidence type="ECO:0000313" key="1">
    <source>
        <dbReference type="EMBL" id="MBM6753447.1"/>
    </source>
</evidence>
<gene>
    <name evidence="1" type="ORF">H5993_01520</name>
</gene>
<accession>A0ABS2ELR1</accession>
<organism evidence="1 2">
    <name type="scientific">Limosilactobacillus alvi</name>
    <dbReference type="NCBI Taxonomy" id="990412"/>
    <lineage>
        <taxon>Bacteria</taxon>
        <taxon>Bacillati</taxon>
        <taxon>Bacillota</taxon>
        <taxon>Bacilli</taxon>
        <taxon>Lactobacillales</taxon>
        <taxon>Lactobacillaceae</taxon>
        <taxon>Limosilactobacillus</taxon>
    </lineage>
</organism>
<keyword evidence="2" id="KW-1185">Reference proteome</keyword>
<dbReference type="Proteomes" id="UP000776629">
    <property type="component" value="Unassembled WGS sequence"/>
</dbReference>
<reference evidence="1 2" key="1">
    <citation type="journal article" date="2021" name="Sci. Rep.">
        <title>The distribution of antibiotic resistance genes in chicken gut microbiota commensals.</title>
        <authorList>
            <person name="Juricova H."/>
            <person name="Matiasovicova J."/>
            <person name="Kubasova T."/>
            <person name="Cejkova D."/>
            <person name="Rychlik I."/>
        </authorList>
    </citation>
    <scope>NUCLEOTIDE SEQUENCE [LARGE SCALE GENOMIC DNA]</scope>
    <source>
        <strain evidence="1 2">An810</strain>
    </source>
</reference>
<dbReference type="EMBL" id="JACJJQ010000004">
    <property type="protein sequence ID" value="MBM6753447.1"/>
    <property type="molecule type" value="Genomic_DNA"/>
</dbReference>
<evidence type="ECO:0008006" key="3">
    <source>
        <dbReference type="Google" id="ProtNLM"/>
    </source>
</evidence>